<dbReference type="EMBL" id="JACNJH010000129">
    <property type="protein sequence ID" value="MBC8361300.1"/>
    <property type="molecule type" value="Genomic_DNA"/>
</dbReference>
<dbReference type="Pfam" id="PF14559">
    <property type="entry name" value="TPR_19"/>
    <property type="match status" value="1"/>
</dbReference>
<dbReference type="PANTHER" id="PTHR45586">
    <property type="entry name" value="TPR REPEAT-CONTAINING PROTEIN PA4667"/>
    <property type="match status" value="1"/>
</dbReference>
<dbReference type="AlphaFoldDB" id="A0A8J6NS22"/>
<dbReference type="SUPFAM" id="SSF48452">
    <property type="entry name" value="TPR-like"/>
    <property type="match status" value="1"/>
</dbReference>
<organism evidence="3 4">
    <name type="scientific">Candidatus Desulfatibia profunda</name>
    <dbReference type="NCBI Taxonomy" id="2841695"/>
    <lineage>
        <taxon>Bacteria</taxon>
        <taxon>Pseudomonadati</taxon>
        <taxon>Thermodesulfobacteriota</taxon>
        <taxon>Desulfobacteria</taxon>
        <taxon>Desulfobacterales</taxon>
        <taxon>Desulfobacterales incertae sedis</taxon>
        <taxon>Candidatus Desulfatibia</taxon>
    </lineage>
</organism>
<protein>
    <submittedName>
        <fullName evidence="3">Tetratricopeptide repeat protein</fullName>
    </submittedName>
</protein>
<accession>A0A8J6NS22</accession>
<dbReference type="SMART" id="SM00028">
    <property type="entry name" value="TPR"/>
    <property type="match status" value="5"/>
</dbReference>
<proteinExistence type="predicted"/>
<name>A0A8J6NS22_9BACT</name>
<evidence type="ECO:0000256" key="1">
    <source>
        <dbReference type="ARBA" id="ARBA00022737"/>
    </source>
</evidence>
<evidence type="ECO:0000313" key="4">
    <source>
        <dbReference type="Proteomes" id="UP000603434"/>
    </source>
</evidence>
<keyword evidence="2" id="KW-0802">TPR repeat</keyword>
<gene>
    <name evidence="3" type="ORF">H8E23_07875</name>
</gene>
<evidence type="ECO:0000313" key="3">
    <source>
        <dbReference type="EMBL" id="MBC8361300.1"/>
    </source>
</evidence>
<dbReference type="PANTHER" id="PTHR45586:SF1">
    <property type="entry name" value="LIPOPOLYSACCHARIDE ASSEMBLY PROTEIN B"/>
    <property type="match status" value="1"/>
</dbReference>
<dbReference type="Gene3D" id="1.25.40.10">
    <property type="entry name" value="Tetratricopeptide repeat domain"/>
    <property type="match status" value="2"/>
</dbReference>
<reference evidence="3 4" key="1">
    <citation type="submission" date="2020-08" db="EMBL/GenBank/DDBJ databases">
        <title>Bridging the membrane lipid divide: bacteria of the FCB group superphylum have the potential to synthesize archaeal ether lipids.</title>
        <authorList>
            <person name="Villanueva L."/>
            <person name="Von Meijenfeldt F.A.B."/>
            <person name="Westbye A.B."/>
            <person name="Yadav S."/>
            <person name="Hopmans E.C."/>
            <person name="Dutilh B.E."/>
            <person name="Sinninghe Damste J.S."/>
        </authorList>
    </citation>
    <scope>NUCLEOTIDE SEQUENCE [LARGE SCALE GENOMIC DNA]</scope>
    <source>
        <strain evidence="3">NIOZ-UU30</strain>
    </source>
</reference>
<comment type="caution">
    <text evidence="3">The sequence shown here is derived from an EMBL/GenBank/DDBJ whole genome shotgun (WGS) entry which is preliminary data.</text>
</comment>
<keyword evidence="1" id="KW-0677">Repeat</keyword>
<dbReference type="InterPro" id="IPR011990">
    <property type="entry name" value="TPR-like_helical_dom_sf"/>
</dbReference>
<evidence type="ECO:0000256" key="2">
    <source>
        <dbReference type="ARBA" id="ARBA00022803"/>
    </source>
</evidence>
<dbReference type="InterPro" id="IPR051012">
    <property type="entry name" value="CellSynth/LPSAsmb/PSIAsmb"/>
</dbReference>
<sequence>MTSPEYNEYRALLKKGRHIEAANLAEMEYLQGNRNNPFWLTRQAAALSRAGRYEQAYSVAEQALALQPANPYGLLAKAEALSGLGRIEEALSYYQEIIDDAKLSLVAQKGMLYGLSELKQWERILQLLAQWQMPPATCWPYKVKALIGFHRLDEAMEACYRWLELQPDNRQGLWALTELEIQRDGLEAVITKMGRLAKIDSRPPIYKEIYASLCRRAGRPELALKQYEKLTQSGADPRILRQQAFALKKAGKDSEVIPMLEELLRLNPEDYFLHSSYISACKQSRQLDRALKFYENLIELHPQEKPLYGRIKAVQKLLGVEK</sequence>
<dbReference type="InterPro" id="IPR019734">
    <property type="entry name" value="TPR_rpt"/>
</dbReference>
<dbReference type="Proteomes" id="UP000603434">
    <property type="component" value="Unassembled WGS sequence"/>
</dbReference>